<protein>
    <recommendedName>
        <fullName evidence="4">YggT family protein</fullName>
    </recommendedName>
</protein>
<feature type="transmembrane region" description="Helical" evidence="1">
    <location>
        <begin position="67"/>
        <end position="91"/>
    </location>
</feature>
<keyword evidence="3" id="KW-1185">Reference proteome</keyword>
<comment type="caution">
    <text evidence="2">The sequence shown here is derived from an EMBL/GenBank/DDBJ whole genome shotgun (WGS) entry which is preliminary data.</text>
</comment>
<gene>
    <name evidence="2" type="ORF">EGK74_13265</name>
</gene>
<reference evidence="2 3" key="1">
    <citation type="submission" date="2018-11" db="EMBL/GenBank/DDBJ databases">
        <title>Neisseria weixii sp. nov. isolated from the rectal contents of plateau pika (Ochotona cruzoniae).</title>
        <authorList>
            <person name="Zhang G."/>
        </authorList>
    </citation>
    <scope>NUCLEOTIDE SEQUENCE [LARGE SCALE GENOMIC DNA]</scope>
    <source>
        <strain evidence="2 3">10009</strain>
    </source>
</reference>
<proteinExistence type="predicted"/>
<keyword evidence="1" id="KW-0812">Transmembrane</keyword>
<evidence type="ECO:0000313" key="3">
    <source>
        <dbReference type="Proteomes" id="UP000272412"/>
    </source>
</evidence>
<sequence length="93" mass="11377">MKNLSFFSIFFIIYFVQVIFHFILCYKILKSENKISGFWDFMYKSNSIYPIMYQIFFKRKMLKSKTITNLFIFNTFFAIISFIFLSISVFFDI</sequence>
<evidence type="ECO:0008006" key="4">
    <source>
        <dbReference type="Google" id="ProtNLM"/>
    </source>
</evidence>
<keyword evidence="1" id="KW-1133">Transmembrane helix</keyword>
<dbReference type="EMBL" id="RPFL01000073">
    <property type="protein sequence ID" value="RPD83164.1"/>
    <property type="molecule type" value="Genomic_DNA"/>
</dbReference>
<evidence type="ECO:0000313" key="2">
    <source>
        <dbReference type="EMBL" id="RPD83164.1"/>
    </source>
</evidence>
<accession>A0A3N4MHS7</accession>
<keyword evidence="1" id="KW-0472">Membrane</keyword>
<evidence type="ECO:0000256" key="1">
    <source>
        <dbReference type="SAM" id="Phobius"/>
    </source>
</evidence>
<name>A0A3N4MHS7_9NEIS</name>
<organism evidence="2 3">
    <name type="scientific">Neisseria weixii</name>
    <dbReference type="NCBI Taxonomy" id="1853276"/>
    <lineage>
        <taxon>Bacteria</taxon>
        <taxon>Pseudomonadati</taxon>
        <taxon>Pseudomonadota</taxon>
        <taxon>Betaproteobacteria</taxon>
        <taxon>Neisseriales</taxon>
        <taxon>Neisseriaceae</taxon>
        <taxon>Neisseria</taxon>
    </lineage>
</organism>
<feature type="transmembrane region" description="Helical" evidence="1">
    <location>
        <begin position="6"/>
        <end position="26"/>
    </location>
</feature>
<dbReference type="AlphaFoldDB" id="A0A3N4MHS7"/>
<dbReference type="Proteomes" id="UP000272412">
    <property type="component" value="Unassembled WGS sequence"/>
</dbReference>